<keyword evidence="6" id="KW-1185">Reference proteome</keyword>
<feature type="domain" description="ABC transporter" evidence="4">
    <location>
        <begin position="4"/>
        <end position="194"/>
    </location>
</feature>
<evidence type="ECO:0000313" key="5">
    <source>
        <dbReference type="EMBL" id="GCD12274.1"/>
    </source>
</evidence>
<sequence>MLLIEAINIKKYYGDRLILNIEDFKIYSEERIGLVGLNGSGKTTLINILCGESEPDEGWVRRYGTHSVADQLGSKEYEDIDKKVANQFVTQHEWNNNLSGGEKTRFKMAKCFDKGNNIIFADEPTSNLDVEGIELLNNKFKEYRGALLIISHDREFLDKLCNKIVEIDEGKLKEYKGNYTDFKLQKDLDIERSLFEFNKYGKDKKKLEDAMDETKQKVGAMRKAPSRMGNSEARLHSKMGNQKAKANLDRAARNMKARMDHLEVKEKPKKIQSIKLDALDNGELYSKIVISGKNISKSFGDKIIFNDTGFDIYNCSRTALIGPNGSGKSTLIKMILEGDISIKIAKGAKIGYFSQDMNILNEELSILKNVMENSVYDETFARILLSRLLFKKEEVYKKVKVLSGGERVKASFVKVFLSDINLLVLDEPTNYLDIYSLDVVEAALKEYERTLLFVSHDRRFISTVANSILSIEKHKLITVRGSYEEFMEKSSNKTDVRAEALENQIFVLENRLSGIISKLSIPSRKDDPEKLDREYFDVLKQLKKLKIEKTQ</sequence>
<keyword evidence="2" id="KW-0067">ATP-binding</keyword>
<dbReference type="RefSeq" id="WP_125004822.1">
    <property type="nucleotide sequence ID" value="NZ_BHYK01000029.1"/>
</dbReference>
<dbReference type="OrthoDB" id="9801441at2"/>
<protein>
    <submittedName>
        <fullName evidence="5">ABC transporter</fullName>
    </submittedName>
</protein>
<dbReference type="InterPro" id="IPR017871">
    <property type="entry name" value="ABC_transporter-like_CS"/>
</dbReference>
<feature type="region of interest" description="Disordered" evidence="3">
    <location>
        <begin position="217"/>
        <end position="242"/>
    </location>
</feature>
<dbReference type="SMART" id="SM00382">
    <property type="entry name" value="AAA"/>
    <property type="match status" value="2"/>
</dbReference>
<dbReference type="NCBIfam" id="NF000355">
    <property type="entry name" value="ribo_prot_ABC_F"/>
    <property type="match status" value="1"/>
</dbReference>
<name>A0A401URX1_9CLOT</name>
<dbReference type="InterPro" id="IPR003593">
    <property type="entry name" value="AAA+_ATPase"/>
</dbReference>
<feature type="domain" description="ABC transporter" evidence="4">
    <location>
        <begin position="290"/>
        <end position="498"/>
    </location>
</feature>
<dbReference type="PROSITE" id="PS50893">
    <property type="entry name" value="ABC_TRANSPORTER_2"/>
    <property type="match status" value="2"/>
</dbReference>
<gene>
    <name evidence="5" type="ORF">Ctaglu_38970</name>
</gene>
<dbReference type="AlphaFoldDB" id="A0A401URX1"/>
<dbReference type="CDD" id="cd03221">
    <property type="entry name" value="ABCF_EF-3"/>
    <property type="match status" value="2"/>
</dbReference>
<dbReference type="GO" id="GO:0016887">
    <property type="term" value="F:ATP hydrolysis activity"/>
    <property type="evidence" value="ECO:0007669"/>
    <property type="project" value="InterPro"/>
</dbReference>
<dbReference type="Pfam" id="PF00005">
    <property type="entry name" value="ABC_tran"/>
    <property type="match status" value="2"/>
</dbReference>
<proteinExistence type="predicted"/>
<keyword evidence="1" id="KW-0547">Nucleotide-binding</keyword>
<accession>A0A401URX1</accession>
<reference evidence="5 6" key="1">
    <citation type="submission" date="2018-11" db="EMBL/GenBank/DDBJ databases">
        <title>Genome sequencing and assembly of Clostridium tagluense strain A121.</title>
        <authorList>
            <person name="Murakami T."/>
            <person name="Segawa T."/>
            <person name="Shcherbakova V.A."/>
            <person name="Mori H."/>
            <person name="Yoshimura Y."/>
        </authorList>
    </citation>
    <scope>NUCLEOTIDE SEQUENCE [LARGE SCALE GENOMIC DNA]</scope>
    <source>
        <strain evidence="5 6">A121</strain>
    </source>
</reference>
<evidence type="ECO:0000313" key="6">
    <source>
        <dbReference type="Proteomes" id="UP000287872"/>
    </source>
</evidence>
<dbReference type="InterPro" id="IPR003439">
    <property type="entry name" value="ABC_transporter-like_ATP-bd"/>
</dbReference>
<evidence type="ECO:0000259" key="4">
    <source>
        <dbReference type="PROSITE" id="PS50893"/>
    </source>
</evidence>
<organism evidence="5 6">
    <name type="scientific">Clostridium tagluense</name>
    <dbReference type="NCBI Taxonomy" id="360422"/>
    <lineage>
        <taxon>Bacteria</taxon>
        <taxon>Bacillati</taxon>
        <taxon>Bacillota</taxon>
        <taxon>Clostridia</taxon>
        <taxon>Eubacteriales</taxon>
        <taxon>Clostridiaceae</taxon>
        <taxon>Clostridium</taxon>
    </lineage>
</organism>
<dbReference type="PANTHER" id="PTHR42855">
    <property type="entry name" value="ABC TRANSPORTER ATP-BINDING SUBUNIT"/>
    <property type="match status" value="1"/>
</dbReference>
<evidence type="ECO:0000256" key="1">
    <source>
        <dbReference type="ARBA" id="ARBA00022741"/>
    </source>
</evidence>
<evidence type="ECO:0000256" key="3">
    <source>
        <dbReference type="SAM" id="MobiDB-lite"/>
    </source>
</evidence>
<dbReference type="InterPro" id="IPR051309">
    <property type="entry name" value="ABCF_ATPase"/>
</dbReference>
<dbReference type="Proteomes" id="UP000287872">
    <property type="component" value="Unassembled WGS sequence"/>
</dbReference>
<dbReference type="GO" id="GO:0005524">
    <property type="term" value="F:ATP binding"/>
    <property type="evidence" value="ECO:0007669"/>
    <property type="project" value="UniProtKB-KW"/>
</dbReference>
<dbReference type="SUPFAM" id="SSF52540">
    <property type="entry name" value="P-loop containing nucleoside triphosphate hydrolases"/>
    <property type="match status" value="2"/>
</dbReference>
<dbReference type="Gene3D" id="3.40.50.300">
    <property type="entry name" value="P-loop containing nucleotide triphosphate hydrolases"/>
    <property type="match status" value="3"/>
</dbReference>
<dbReference type="PROSITE" id="PS00211">
    <property type="entry name" value="ABC_TRANSPORTER_1"/>
    <property type="match status" value="2"/>
</dbReference>
<dbReference type="InterPro" id="IPR027417">
    <property type="entry name" value="P-loop_NTPase"/>
</dbReference>
<dbReference type="EMBL" id="BHYK01000029">
    <property type="protein sequence ID" value="GCD12274.1"/>
    <property type="molecule type" value="Genomic_DNA"/>
</dbReference>
<dbReference type="InterPro" id="IPR032781">
    <property type="entry name" value="ABC_tran_Xtn"/>
</dbReference>
<comment type="caution">
    <text evidence="5">The sequence shown here is derived from an EMBL/GenBank/DDBJ whole genome shotgun (WGS) entry which is preliminary data.</text>
</comment>
<evidence type="ECO:0000256" key="2">
    <source>
        <dbReference type="ARBA" id="ARBA00022840"/>
    </source>
</evidence>
<dbReference type="PANTHER" id="PTHR42855:SF2">
    <property type="entry name" value="DRUG RESISTANCE ABC TRANSPORTER,ATP-BINDING PROTEIN"/>
    <property type="match status" value="1"/>
</dbReference>
<dbReference type="Pfam" id="PF12848">
    <property type="entry name" value="ABC_tran_Xtn"/>
    <property type="match status" value="1"/>
</dbReference>